<reference evidence="1" key="1">
    <citation type="submission" date="2020-05" db="EMBL/GenBank/DDBJ databases">
        <authorList>
            <person name="Chiriac C."/>
            <person name="Salcher M."/>
            <person name="Ghai R."/>
            <person name="Kavagutti S V."/>
        </authorList>
    </citation>
    <scope>NUCLEOTIDE SEQUENCE</scope>
</reference>
<name>A0A6J7E4E0_9ZZZZ</name>
<evidence type="ECO:0000313" key="1">
    <source>
        <dbReference type="EMBL" id="CAB4877766.1"/>
    </source>
</evidence>
<protein>
    <submittedName>
        <fullName evidence="1">Unannotated protein</fullName>
    </submittedName>
</protein>
<accession>A0A6J7E4E0</accession>
<proteinExistence type="predicted"/>
<dbReference type="SUPFAM" id="SSF53448">
    <property type="entry name" value="Nucleotide-diphospho-sugar transferases"/>
    <property type="match status" value="1"/>
</dbReference>
<dbReference type="InterPro" id="IPR029044">
    <property type="entry name" value="Nucleotide-diphossugar_trans"/>
</dbReference>
<sequence>MTVPGVLAVAHLAITSIGSPPIRSVRVRVGTWRAPKGWVGDPRVAGVREISLRPRRDGVEVNLSVIDPVDPSLLLAAVVRMLRPTNLDVGPLMTLGPGLPPEAGSLAGWLTDAASIGSQPNAHLRRCDSLVISDEAALADLPRSRTIVVDGAGWRVDGESRAVHIDPAVHRPVGRRSIPSGIVAEAVVDGGALRLALPEGTVIVTGDLAPTDVHRLRSVSGVSARDPLPERWRAQLEASGVVVIDGAADFPEPDDALAWQSASVHARRSALRSTSPMGALASWPTVSVVLVTHRERFLDHALAQLARIEYPRLQVVIGLHGVEVDDRTFDALQNVHDVAVQRIPSTTPFGAALQLACDRADGTLVTKIDDDDHYAPEHVWDLVLARMYSGAQLVGKALDWIHVEAEDITAFRPVYPAESFATFVAGGTLLIAKADLAAFGGWRPVPKSVDRALIEQVKRAGGLIYRTHGLGYVYVRHGDEHTAVVRDEHFLKENSSRWPGLISHEAFGTATP</sequence>
<dbReference type="CDD" id="cd00761">
    <property type="entry name" value="Glyco_tranf_GTA_type"/>
    <property type="match status" value="1"/>
</dbReference>
<gene>
    <name evidence="1" type="ORF">UFOPK3402_01050</name>
</gene>
<dbReference type="EMBL" id="CAFBLS010000120">
    <property type="protein sequence ID" value="CAB4877766.1"/>
    <property type="molecule type" value="Genomic_DNA"/>
</dbReference>
<organism evidence="1">
    <name type="scientific">freshwater metagenome</name>
    <dbReference type="NCBI Taxonomy" id="449393"/>
    <lineage>
        <taxon>unclassified sequences</taxon>
        <taxon>metagenomes</taxon>
        <taxon>ecological metagenomes</taxon>
    </lineage>
</organism>
<dbReference type="Gene3D" id="3.90.550.10">
    <property type="entry name" value="Spore Coat Polysaccharide Biosynthesis Protein SpsA, Chain A"/>
    <property type="match status" value="1"/>
</dbReference>
<dbReference type="AlphaFoldDB" id="A0A6J7E4E0"/>